<name>A0A829G6U5_LACPA</name>
<comment type="caution">
    <text evidence="2">The sequence shown here is derived from an EMBL/GenBank/DDBJ whole genome shotgun (WGS) entry which is preliminary data.</text>
</comment>
<organism evidence="2 3">
    <name type="scientific">Lacticaseibacillus paracasei subsp. paracasei Lpp123</name>
    <dbReference type="NCBI Taxonomy" id="1256201"/>
    <lineage>
        <taxon>Bacteria</taxon>
        <taxon>Bacillati</taxon>
        <taxon>Bacillota</taxon>
        <taxon>Bacilli</taxon>
        <taxon>Lactobacillales</taxon>
        <taxon>Lactobacillaceae</taxon>
        <taxon>Lacticaseibacillus</taxon>
    </lineage>
</organism>
<keyword evidence="1" id="KW-0472">Membrane</keyword>
<protein>
    <recommendedName>
        <fullName evidence="4">Integral membrane protein</fullName>
    </recommendedName>
</protein>
<keyword evidence="1" id="KW-1133">Transmembrane helix</keyword>
<evidence type="ECO:0000313" key="2">
    <source>
        <dbReference type="EMBL" id="EPC48628.1"/>
    </source>
</evidence>
<evidence type="ECO:0000256" key="1">
    <source>
        <dbReference type="SAM" id="Phobius"/>
    </source>
</evidence>
<keyword evidence="1" id="KW-0812">Transmembrane</keyword>
<feature type="transmembrane region" description="Helical" evidence="1">
    <location>
        <begin position="54"/>
        <end position="76"/>
    </location>
</feature>
<evidence type="ECO:0000313" key="3">
    <source>
        <dbReference type="Proteomes" id="UP000014316"/>
    </source>
</evidence>
<feature type="transmembrane region" description="Helical" evidence="1">
    <location>
        <begin position="82"/>
        <end position="99"/>
    </location>
</feature>
<dbReference type="Proteomes" id="UP000014316">
    <property type="component" value="Unassembled WGS sequence"/>
</dbReference>
<gene>
    <name evidence="2" type="ORF">Lpp123_16925</name>
</gene>
<reference evidence="2 3" key="1">
    <citation type="journal article" date="2013" name="PLoS ONE">
        <title>Lactobacillus paracasei comparative genomics: towards species pan-genome definition and exploitation of diversity.</title>
        <authorList>
            <person name="Smokvina T."/>
            <person name="Wels M."/>
            <person name="Polka J."/>
            <person name="Chervaux C."/>
            <person name="Brisse S."/>
            <person name="Boekhorst J."/>
            <person name="van Hylckama Vlieg J.E."/>
            <person name="Siezen R.J."/>
        </authorList>
    </citation>
    <scope>NUCLEOTIDE SEQUENCE [LARGE SCALE GENOMIC DNA]</scope>
    <source>
        <strain evidence="2 3">Lpp123</strain>
    </source>
</reference>
<dbReference type="AlphaFoldDB" id="A0A829G6U5"/>
<accession>A0A829G6U5</accession>
<dbReference type="EMBL" id="ANJW01001001">
    <property type="protein sequence ID" value="EPC48628.1"/>
    <property type="molecule type" value="Genomic_DNA"/>
</dbReference>
<evidence type="ECO:0008006" key="4">
    <source>
        <dbReference type="Google" id="ProtNLM"/>
    </source>
</evidence>
<proteinExistence type="predicted"/>
<sequence>MQAEMVILVVTWLILIAIQAVTPWLSRRNVLFGVVYARNSIWTTPAAKKLRRRYLAFSLTGAAILSVIGIGIAATMHFAATALAWIQIAAFLLSICLIMP</sequence>